<name>A0ABY5SW77_9MICO</name>
<dbReference type="InterPro" id="IPR037523">
    <property type="entry name" value="VOC_core"/>
</dbReference>
<organism evidence="2 3">
    <name type="scientific">Brevibacterium spongiae</name>
    <dbReference type="NCBI Taxonomy" id="2909672"/>
    <lineage>
        <taxon>Bacteria</taxon>
        <taxon>Bacillati</taxon>
        <taxon>Actinomycetota</taxon>
        <taxon>Actinomycetes</taxon>
        <taxon>Micrococcales</taxon>
        <taxon>Brevibacteriaceae</taxon>
        <taxon>Brevibacterium</taxon>
    </lineage>
</organism>
<keyword evidence="3" id="KW-1185">Reference proteome</keyword>
<evidence type="ECO:0000313" key="3">
    <source>
        <dbReference type="Proteomes" id="UP001064879"/>
    </source>
</evidence>
<gene>
    <name evidence="2" type="ORF">L1F31_04645</name>
</gene>
<reference evidence="2" key="1">
    <citation type="submission" date="2022-03" db="EMBL/GenBank/DDBJ databases">
        <title>Brevibacterium spongiae sp. nov., isolated from marine sponge.</title>
        <authorList>
            <person name="Li Z."/>
            <person name="Zhang M."/>
        </authorList>
    </citation>
    <scope>NUCLEOTIDE SEQUENCE</scope>
    <source>
        <strain evidence="2">WHS-Z9</strain>
    </source>
</reference>
<dbReference type="Proteomes" id="UP001064879">
    <property type="component" value="Chromosome"/>
</dbReference>
<accession>A0ABY5SW77</accession>
<evidence type="ECO:0000259" key="1">
    <source>
        <dbReference type="PROSITE" id="PS51819"/>
    </source>
</evidence>
<proteinExistence type="predicted"/>
<sequence>MEATVAFYRALGLSPGDSSRPGNWVEMPAEAGMLGIHAAPAEDAGSCEIAFETDESLEDVSARMLSAGFEAGPVVDENYGQSLRLRDPDGVGVQINRYDRELYT</sequence>
<dbReference type="PROSITE" id="PS51819">
    <property type="entry name" value="VOC"/>
    <property type="match status" value="1"/>
</dbReference>
<dbReference type="SUPFAM" id="SSF54593">
    <property type="entry name" value="Glyoxalase/Bleomycin resistance protein/Dihydroxybiphenyl dioxygenase"/>
    <property type="match status" value="1"/>
</dbReference>
<dbReference type="CDD" id="cd06587">
    <property type="entry name" value="VOC"/>
    <property type="match status" value="1"/>
</dbReference>
<feature type="domain" description="VOC" evidence="1">
    <location>
        <begin position="1"/>
        <end position="98"/>
    </location>
</feature>
<dbReference type="RefSeq" id="WP_265419509.1">
    <property type="nucleotide sequence ID" value="NZ_CP093443.1"/>
</dbReference>
<dbReference type="InterPro" id="IPR029068">
    <property type="entry name" value="Glyas_Bleomycin-R_OHBP_Dase"/>
</dbReference>
<protein>
    <submittedName>
        <fullName evidence="2">VOC family protein</fullName>
    </submittedName>
</protein>
<evidence type="ECO:0000313" key="2">
    <source>
        <dbReference type="EMBL" id="UVI36949.1"/>
    </source>
</evidence>
<dbReference type="EMBL" id="CP093443">
    <property type="protein sequence ID" value="UVI36949.1"/>
    <property type="molecule type" value="Genomic_DNA"/>
</dbReference>
<dbReference type="Gene3D" id="3.10.180.10">
    <property type="entry name" value="2,3-Dihydroxybiphenyl 1,2-Dioxygenase, domain 1"/>
    <property type="match status" value="1"/>
</dbReference>